<dbReference type="EMBL" id="JAKVTV010000002">
    <property type="protein sequence ID" value="MCH4823075.1"/>
    <property type="molecule type" value="Genomic_DNA"/>
</dbReference>
<proteinExistence type="predicted"/>
<dbReference type="CDD" id="cd03801">
    <property type="entry name" value="GT4_PimA-like"/>
    <property type="match status" value="1"/>
</dbReference>
<gene>
    <name evidence="1" type="ORF">ML462_07790</name>
</gene>
<dbReference type="SUPFAM" id="SSF53756">
    <property type="entry name" value="UDP-Glycosyltransferase/glycogen phosphorylase"/>
    <property type="match status" value="1"/>
</dbReference>
<dbReference type="AlphaFoldDB" id="A0A9X2A968"/>
<dbReference type="Proteomes" id="UP001139226">
    <property type="component" value="Unassembled WGS sequence"/>
</dbReference>
<accession>A0A9X2A968</accession>
<dbReference type="Gene3D" id="3.40.50.2000">
    <property type="entry name" value="Glycogen Phosphorylase B"/>
    <property type="match status" value="1"/>
</dbReference>
<evidence type="ECO:0000313" key="1">
    <source>
        <dbReference type="EMBL" id="MCH4823075.1"/>
    </source>
</evidence>
<protein>
    <submittedName>
        <fullName evidence="1">Glycosyltransferase family 4 protein</fullName>
    </submittedName>
</protein>
<organism evidence="1 2">
    <name type="scientific">Christiangramia lutea</name>
    <dbReference type="NCBI Taxonomy" id="1607951"/>
    <lineage>
        <taxon>Bacteria</taxon>
        <taxon>Pseudomonadati</taxon>
        <taxon>Bacteroidota</taxon>
        <taxon>Flavobacteriia</taxon>
        <taxon>Flavobacteriales</taxon>
        <taxon>Flavobacteriaceae</taxon>
        <taxon>Christiangramia</taxon>
    </lineage>
</organism>
<comment type="caution">
    <text evidence="1">The sequence shown here is derived from an EMBL/GenBank/DDBJ whole genome shotgun (WGS) entry which is preliminary data.</text>
</comment>
<name>A0A9X2A968_9FLAO</name>
<dbReference type="Pfam" id="PF13692">
    <property type="entry name" value="Glyco_trans_1_4"/>
    <property type="match status" value="1"/>
</dbReference>
<reference evidence="1" key="1">
    <citation type="submission" date="2022-03" db="EMBL/GenBank/DDBJ databases">
        <title>Gramella crocea sp. nov., isolated from activated sludge of a seafood processing plant.</title>
        <authorList>
            <person name="Zhang X."/>
        </authorList>
    </citation>
    <scope>NUCLEOTIDE SEQUENCE</scope>
    <source>
        <strain evidence="1">YJ019</strain>
    </source>
</reference>
<sequence>MSRLLIIGYVWPEPASSAAGARMMQLIEFFLKQDYEITFATTARETDNMARLEEIGVKLARIRLNDPEFDVFLESLMPEMVLFDRFMMEEQFGWRVDDICPDALKILDTEDLHFLRNARQRAFKENKDPEYFYLDSELAKREIAAMYRCDLSLIISEVELQLLMSKFQIPGYILFYLPFMFNPISKEKRSELPNFDERKDFISIGNFLHEPNWNAVLNLKKKIWPKIRKVLPGVNLHIYGAYPSKKVLDLNKSLDGFMVHGWVKDSNKVMASSRICLAPILFGAGLKGKLVEAMYNGTPSVTTTIGAEGINNSEKWNGFIINETENFIDSAVRLYRDKEFWNTSQESGFEIFNERFNKEIHFQRFEKKINQVIENLQAQRNLNFTGKMLKHHLHKSTYFMSRFIEEKNRNKN</sequence>
<keyword evidence="2" id="KW-1185">Reference proteome</keyword>
<evidence type="ECO:0000313" key="2">
    <source>
        <dbReference type="Proteomes" id="UP001139226"/>
    </source>
</evidence>
<dbReference type="RefSeq" id="WP_240713244.1">
    <property type="nucleotide sequence ID" value="NZ_JAKVTV010000002.1"/>
</dbReference>